<evidence type="ECO:0000313" key="2">
    <source>
        <dbReference type="Proteomes" id="UP001055811"/>
    </source>
</evidence>
<organism evidence="1 2">
    <name type="scientific">Cichorium intybus</name>
    <name type="common">Chicory</name>
    <dbReference type="NCBI Taxonomy" id="13427"/>
    <lineage>
        <taxon>Eukaryota</taxon>
        <taxon>Viridiplantae</taxon>
        <taxon>Streptophyta</taxon>
        <taxon>Embryophyta</taxon>
        <taxon>Tracheophyta</taxon>
        <taxon>Spermatophyta</taxon>
        <taxon>Magnoliopsida</taxon>
        <taxon>eudicotyledons</taxon>
        <taxon>Gunneridae</taxon>
        <taxon>Pentapetalae</taxon>
        <taxon>asterids</taxon>
        <taxon>campanulids</taxon>
        <taxon>Asterales</taxon>
        <taxon>Asteraceae</taxon>
        <taxon>Cichorioideae</taxon>
        <taxon>Cichorieae</taxon>
        <taxon>Cichoriinae</taxon>
        <taxon>Cichorium</taxon>
    </lineage>
</organism>
<gene>
    <name evidence="1" type="ORF">L2E82_04367</name>
</gene>
<accession>A0ACB9H4Y9</accession>
<sequence length="186" mass="20482">MSSTAVDSHSPPVHVPPPSKSVIDNNDGEKLEESVNHNNKNTQEGKNNSAATKTSVTMTKIDLSGLGNDTAVKGSAIDVSAGGKSNAVVQISPDETGVDENRYEIIYSFPPDTSVSNLNGRLRFELVTVRENGRLQIFMEPYRWPQLVRSPLRNGRLRMWLMNDDQHGGEQVSPPLQGRQDDRNVD</sequence>
<dbReference type="Proteomes" id="UP001055811">
    <property type="component" value="Linkage Group LG01"/>
</dbReference>
<name>A0ACB9H4Y9_CICIN</name>
<protein>
    <submittedName>
        <fullName evidence="1">Uncharacterized protein</fullName>
    </submittedName>
</protein>
<reference evidence="2" key="1">
    <citation type="journal article" date="2022" name="Mol. Ecol. Resour.">
        <title>The genomes of chicory, endive, great burdock and yacon provide insights into Asteraceae palaeo-polyploidization history and plant inulin production.</title>
        <authorList>
            <person name="Fan W."/>
            <person name="Wang S."/>
            <person name="Wang H."/>
            <person name="Wang A."/>
            <person name="Jiang F."/>
            <person name="Liu H."/>
            <person name="Zhao H."/>
            <person name="Xu D."/>
            <person name="Zhang Y."/>
        </authorList>
    </citation>
    <scope>NUCLEOTIDE SEQUENCE [LARGE SCALE GENOMIC DNA]</scope>
    <source>
        <strain evidence="2">cv. Punajuju</strain>
    </source>
</reference>
<dbReference type="EMBL" id="CM042009">
    <property type="protein sequence ID" value="KAI3790929.1"/>
    <property type="molecule type" value="Genomic_DNA"/>
</dbReference>
<proteinExistence type="predicted"/>
<reference evidence="1 2" key="2">
    <citation type="journal article" date="2022" name="Mol. Ecol. Resour.">
        <title>The genomes of chicory, endive, great burdock and yacon provide insights into Asteraceae paleo-polyploidization history and plant inulin production.</title>
        <authorList>
            <person name="Fan W."/>
            <person name="Wang S."/>
            <person name="Wang H."/>
            <person name="Wang A."/>
            <person name="Jiang F."/>
            <person name="Liu H."/>
            <person name="Zhao H."/>
            <person name="Xu D."/>
            <person name="Zhang Y."/>
        </authorList>
    </citation>
    <scope>NUCLEOTIDE SEQUENCE [LARGE SCALE GENOMIC DNA]</scope>
    <source>
        <strain evidence="2">cv. Punajuju</strain>
        <tissue evidence="1">Leaves</tissue>
    </source>
</reference>
<keyword evidence="2" id="KW-1185">Reference proteome</keyword>
<comment type="caution">
    <text evidence="1">The sequence shown here is derived from an EMBL/GenBank/DDBJ whole genome shotgun (WGS) entry which is preliminary data.</text>
</comment>
<evidence type="ECO:0000313" key="1">
    <source>
        <dbReference type="EMBL" id="KAI3790929.1"/>
    </source>
</evidence>